<dbReference type="Proteomes" id="UP000799757">
    <property type="component" value="Unassembled WGS sequence"/>
</dbReference>
<name>A0A6A6WQE0_9PLEO</name>
<protein>
    <submittedName>
        <fullName evidence="1">Uncharacterized protein</fullName>
    </submittedName>
</protein>
<reference evidence="1" key="1">
    <citation type="journal article" date="2020" name="Stud. Mycol.">
        <title>101 Dothideomycetes genomes: a test case for predicting lifestyles and emergence of pathogens.</title>
        <authorList>
            <person name="Haridas S."/>
            <person name="Albert R."/>
            <person name="Binder M."/>
            <person name="Bloem J."/>
            <person name="Labutti K."/>
            <person name="Salamov A."/>
            <person name="Andreopoulos B."/>
            <person name="Baker S."/>
            <person name="Barry K."/>
            <person name="Bills G."/>
            <person name="Bluhm B."/>
            <person name="Cannon C."/>
            <person name="Castanera R."/>
            <person name="Culley D."/>
            <person name="Daum C."/>
            <person name="Ezra D."/>
            <person name="Gonzalez J."/>
            <person name="Henrissat B."/>
            <person name="Kuo A."/>
            <person name="Liang C."/>
            <person name="Lipzen A."/>
            <person name="Lutzoni F."/>
            <person name="Magnuson J."/>
            <person name="Mondo S."/>
            <person name="Nolan M."/>
            <person name="Ohm R."/>
            <person name="Pangilinan J."/>
            <person name="Park H.-J."/>
            <person name="Ramirez L."/>
            <person name="Alfaro M."/>
            <person name="Sun H."/>
            <person name="Tritt A."/>
            <person name="Yoshinaga Y."/>
            <person name="Zwiers L.-H."/>
            <person name="Turgeon B."/>
            <person name="Goodwin S."/>
            <person name="Spatafora J."/>
            <person name="Crous P."/>
            <person name="Grigoriev I."/>
        </authorList>
    </citation>
    <scope>NUCLEOTIDE SEQUENCE</scope>
    <source>
        <strain evidence="1">CBS 109.77</strain>
    </source>
</reference>
<gene>
    <name evidence="1" type="ORF">K505DRAFT_153443</name>
</gene>
<evidence type="ECO:0000313" key="1">
    <source>
        <dbReference type="EMBL" id="KAF2786134.1"/>
    </source>
</evidence>
<dbReference type="AlphaFoldDB" id="A0A6A6WQE0"/>
<keyword evidence="2" id="KW-1185">Reference proteome</keyword>
<organism evidence="1 2">
    <name type="scientific">Melanomma pulvis-pyrius CBS 109.77</name>
    <dbReference type="NCBI Taxonomy" id="1314802"/>
    <lineage>
        <taxon>Eukaryota</taxon>
        <taxon>Fungi</taxon>
        <taxon>Dikarya</taxon>
        <taxon>Ascomycota</taxon>
        <taxon>Pezizomycotina</taxon>
        <taxon>Dothideomycetes</taxon>
        <taxon>Pleosporomycetidae</taxon>
        <taxon>Pleosporales</taxon>
        <taxon>Melanommataceae</taxon>
        <taxon>Melanomma</taxon>
    </lineage>
</organism>
<dbReference type="EMBL" id="MU002540">
    <property type="protein sequence ID" value="KAF2786134.1"/>
    <property type="molecule type" value="Genomic_DNA"/>
</dbReference>
<accession>A0A6A6WQE0</accession>
<proteinExistence type="predicted"/>
<evidence type="ECO:0000313" key="2">
    <source>
        <dbReference type="Proteomes" id="UP000799757"/>
    </source>
</evidence>
<sequence>MAVQRSVCGRFAAALKHDVPRASKSGRRDVSQTLVYSKQHSKNEWKDNICSSDPHGAGALWPPTAGAFESGRSEAGRAWSSLVACFFPHASACGRATIQVRQACRARASGSHLPDNHSRHLVVPNPAPQPFMRSPGAGCQLVCVGLPSLT</sequence>